<organism evidence="1 2">
    <name type="scientific">Malus domestica</name>
    <name type="common">Apple</name>
    <name type="synonym">Pyrus malus</name>
    <dbReference type="NCBI Taxonomy" id="3750"/>
    <lineage>
        <taxon>Eukaryota</taxon>
        <taxon>Viridiplantae</taxon>
        <taxon>Streptophyta</taxon>
        <taxon>Embryophyta</taxon>
        <taxon>Tracheophyta</taxon>
        <taxon>Spermatophyta</taxon>
        <taxon>Magnoliopsida</taxon>
        <taxon>eudicotyledons</taxon>
        <taxon>Gunneridae</taxon>
        <taxon>Pentapetalae</taxon>
        <taxon>rosids</taxon>
        <taxon>fabids</taxon>
        <taxon>Rosales</taxon>
        <taxon>Rosaceae</taxon>
        <taxon>Amygdaloideae</taxon>
        <taxon>Maleae</taxon>
        <taxon>Malus</taxon>
    </lineage>
</organism>
<reference evidence="1 2" key="1">
    <citation type="submission" date="2018-10" db="EMBL/GenBank/DDBJ databases">
        <title>A high-quality apple genome assembly.</title>
        <authorList>
            <person name="Hu J."/>
        </authorList>
    </citation>
    <scope>NUCLEOTIDE SEQUENCE [LARGE SCALE GENOMIC DNA]</scope>
    <source>
        <strain evidence="2">cv. HFTH1</strain>
        <tissue evidence="1">Young leaf</tissue>
    </source>
</reference>
<evidence type="ECO:0000313" key="2">
    <source>
        <dbReference type="Proteomes" id="UP000290289"/>
    </source>
</evidence>
<name>A0A498HC26_MALDO</name>
<keyword evidence="2" id="KW-1185">Reference proteome</keyword>
<dbReference type="Proteomes" id="UP000290289">
    <property type="component" value="Chromosome 17"/>
</dbReference>
<sequence>MFRCSVGGDEGPKLAAFVIWSESFNSASTGVVSESGDAATTTFYSKSEGVVSRDMLLASTLFKREEKTVNNNPSYGRVMLIDDTSIIYRAYYKLLAKLHHGHLSHADGNGDWVLTIFFLIADS</sequence>
<dbReference type="EMBL" id="RDQH01000343">
    <property type="protein sequence ID" value="RXH67402.1"/>
    <property type="molecule type" value="Genomic_DNA"/>
</dbReference>
<dbReference type="STRING" id="3750.A0A498HC26"/>
<proteinExistence type="predicted"/>
<gene>
    <name evidence="1" type="ORF">DVH24_027549</name>
</gene>
<evidence type="ECO:0000313" key="1">
    <source>
        <dbReference type="EMBL" id="RXH67402.1"/>
    </source>
</evidence>
<protein>
    <recommendedName>
        <fullName evidence="3">5'-3' exonuclease alpha-helical arch N-terminal domain-containing protein</fullName>
    </recommendedName>
</protein>
<comment type="caution">
    <text evidence="1">The sequence shown here is derived from an EMBL/GenBank/DDBJ whole genome shotgun (WGS) entry which is preliminary data.</text>
</comment>
<accession>A0A498HC26</accession>
<evidence type="ECO:0008006" key="3">
    <source>
        <dbReference type="Google" id="ProtNLM"/>
    </source>
</evidence>
<dbReference type="AlphaFoldDB" id="A0A498HC26"/>